<dbReference type="PANTHER" id="PTHR23427">
    <property type="entry name" value="SURFEIT LOCUS PROTEIN"/>
    <property type="match status" value="1"/>
</dbReference>
<evidence type="ECO:0000256" key="3">
    <source>
        <dbReference type="ARBA" id="ARBA00022989"/>
    </source>
</evidence>
<sequence>MQIGKYEFKPTLIPTLATVLVLPVLIALGFWQLDRAEQKTVILSAVTAKMNSQTLVAIPNDAEIESAKYQHIRLQGKFDTQHLIYIDNKVVHGKVGYFVLSPFLVTTSSKHVLVNLGWIAMGRSRQELPTVSLPTDELEISGRIKTNVDEVFALSEKSYDELTWPLVVQWVSPDQLSIVLNTKIKPLVILQDKVKKNNAVALYEKQFKRDWKFISSSPDTHTSYAMQWFSLAFVLVLIFIGVNTNKLAQ</sequence>
<comment type="subcellular location">
    <subcellularLocation>
        <location evidence="1">Membrane</location>
    </subcellularLocation>
</comment>
<dbReference type="InterPro" id="IPR002994">
    <property type="entry name" value="Surf1/Shy1"/>
</dbReference>
<gene>
    <name evidence="6" type="ORF">MNBD_GAMMA22-2026</name>
</gene>
<feature type="transmembrane region" description="Helical" evidence="5">
    <location>
        <begin position="224"/>
        <end position="242"/>
    </location>
</feature>
<evidence type="ECO:0000313" key="6">
    <source>
        <dbReference type="EMBL" id="VAX01607.1"/>
    </source>
</evidence>
<dbReference type="PANTHER" id="PTHR23427:SF2">
    <property type="entry name" value="SURFEIT LOCUS PROTEIN 1"/>
    <property type="match status" value="1"/>
</dbReference>
<protein>
    <submittedName>
        <fullName evidence="6">Cytochrome oxidase biogenesis protein Surf1, facilitates heme A insertion</fullName>
    </submittedName>
</protein>
<dbReference type="CDD" id="cd06662">
    <property type="entry name" value="SURF1"/>
    <property type="match status" value="1"/>
</dbReference>
<dbReference type="GO" id="GO:0016020">
    <property type="term" value="C:membrane"/>
    <property type="evidence" value="ECO:0007669"/>
    <property type="project" value="UniProtKB-SubCell"/>
</dbReference>
<evidence type="ECO:0000256" key="1">
    <source>
        <dbReference type="ARBA" id="ARBA00004370"/>
    </source>
</evidence>
<reference evidence="6" key="1">
    <citation type="submission" date="2018-06" db="EMBL/GenBank/DDBJ databases">
        <authorList>
            <person name="Zhirakovskaya E."/>
        </authorList>
    </citation>
    <scope>NUCLEOTIDE SEQUENCE</scope>
</reference>
<keyword evidence="4 5" id="KW-0472">Membrane</keyword>
<evidence type="ECO:0000256" key="4">
    <source>
        <dbReference type="ARBA" id="ARBA00023136"/>
    </source>
</evidence>
<proteinExistence type="predicted"/>
<keyword evidence="3 5" id="KW-1133">Transmembrane helix</keyword>
<dbReference type="EMBL" id="UOFS01000049">
    <property type="protein sequence ID" value="VAX01607.1"/>
    <property type="molecule type" value="Genomic_DNA"/>
</dbReference>
<dbReference type="PROSITE" id="PS50895">
    <property type="entry name" value="SURF1"/>
    <property type="match status" value="1"/>
</dbReference>
<dbReference type="Pfam" id="PF02104">
    <property type="entry name" value="SURF1"/>
    <property type="match status" value="1"/>
</dbReference>
<organism evidence="6">
    <name type="scientific">hydrothermal vent metagenome</name>
    <dbReference type="NCBI Taxonomy" id="652676"/>
    <lineage>
        <taxon>unclassified sequences</taxon>
        <taxon>metagenomes</taxon>
        <taxon>ecological metagenomes</taxon>
    </lineage>
</organism>
<evidence type="ECO:0000256" key="5">
    <source>
        <dbReference type="SAM" id="Phobius"/>
    </source>
</evidence>
<feature type="transmembrane region" description="Helical" evidence="5">
    <location>
        <begin position="12"/>
        <end position="31"/>
    </location>
</feature>
<name>A0A3B1B991_9ZZZZ</name>
<keyword evidence="2 5" id="KW-0812">Transmembrane</keyword>
<dbReference type="InterPro" id="IPR045214">
    <property type="entry name" value="Surf1/Surf4"/>
</dbReference>
<accession>A0A3B1B991</accession>
<dbReference type="AlphaFoldDB" id="A0A3B1B991"/>
<evidence type="ECO:0000256" key="2">
    <source>
        <dbReference type="ARBA" id="ARBA00022692"/>
    </source>
</evidence>